<dbReference type="GeneID" id="111120674"/>
<dbReference type="Proteomes" id="UP000694844">
    <property type="component" value="Chromosome 2"/>
</dbReference>
<reference evidence="3" key="1">
    <citation type="submission" date="2025-08" db="UniProtKB">
        <authorList>
            <consortium name="RefSeq"/>
        </authorList>
    </citation>
    <scope>IDENTIFICATION</scope>
    <source>
        <tissue evidence="3">Whole sample</tissue>
    </source>
</reference>
<dbReference type="PANTHER" id="PTHR10697">
    <property type="entry name" value="MAMMALIAN EPENDYMIN-RELATED PROTEIN 1"/>
    <property type="match status" value="1"/>
</dbReference>
<evidence type="ECO:0000256" key="1">
    <source>
        <dbReference type="SAM" id="SignalP"/>
    </source>
</evidence>
<dbReference type="GO" id="GO:0005509">
    <property type="term" value="F:calcium ion binding"/>
    <property type="evidence" value="ECO:0007669"/>
    <property type="project" value="InterPro"/>
</dbReference>
<accession>A0A8B8CS69</accession>
<dbReference type="GO" id="GO:0005764">
    <property type="term" value="C:lysosome"/>
    <property type="evidence" value="ECO:0007669"/>
    <property type="project" value="TreeGrafter"/>
</dbReference>
<dbReference type="RefSeq" id="XP_022317281.1">
    <property type="nucleotide sequence ID" value="XM_022461573.1"/>
</dbReference>
<gene>
    <name evidence="3" type="primary">LOC111120674</name>
</gene>
<keyword evidence="2" id="KW-1185">Reference proteome</keyword>
<dbReference type="GO" id="GO:0007160">
    <property type="term" value="P:cell-matrix adhesion"/>
    <property type="evidence" value="ECO:0007669"/>
    <property type="project" value="InterPro"/>
</dbReference>
<dbReference type="PANTHER" id="PTHR10697:SF13">
    <property type="entry name" value="RICIN B LECTIN DOMAIN-CONTAINING PROTEIN"/>
    <property type="match status" value="1"/>
</dbReference>
<feature type="chain" id="PRO_5034877569" evidence="1">
    <location>
        <begin position="19"/>
        <end position="210"/>
    </location>
</feature>
<protein>
    <submittedName>
        <fullName evidence="3">Uncharacterized protein LOC111120674</fullName>
    </submittedName>
</protein>
<dbReference type="GO" id="GO:0005576">
    <property type="term" value="C:extracellular region"/>
    <property type="evidence" value="ECO:0007669"/>
    <property type="project" value="InterPro"/>
</dbReference>
<sequence>MFLCSVLTLAVSVALSRAAAAPPAPCCIGQQFSANIDETGGQVAGTGGKFIDQTLFLQFDYTNKRTYVEGTVELPTGTYPYKVVNDYSTNMTYSFANGACYTVGPPSFPLQDPCQLSGAHYIGTSQLGSPSHHITVNTYQMDLGGISVKAVLSADGSCTPIMESLVGTMGGGPQQLTLFFSNYKRGLSRPDVFTFDRSACGPMPSTPSTV</sequence>
<dbReference type="InterPro" id="IPR001299">
    <property type="entry name" value="Ependymin"/>
</dbReference>
<dbReference type="KEGG" id="cvn:111120674"/>
<evidence type="ECO:0000313" key="3">
    <source>
        <dbReference type="RefSeq" id="XP_022317281.1"/>
    </source>
</evidence>
<name>A0A8B8CS69_CRAVI</name>
<feature type="signal peptide" evidence="1">
    <location>
        <begin position="1"/>
        <end position="18"/>
    </location>
</feature>
<keyword evidence="1" id="KW-0732">Signal</keyword>
<dbReference type="OrthoDB" id="6084362at2759"/>
<proteinExistence type="predicted"/>
<evidence type="ECO:0000313" key="2">
    <source>
        <dbReference type="Proteomes" id="UP000694844"/>
    </source>
</evidence>
<organism evidence="2 3">
    <name type="scientific">Crassostrea virginica</name>
    <name type="common">Eastern oyster</name>
    <dbReference type="NCBI Taxonomy" id="6565"/>
    <lineage>
        <taxon>Eukaryota</taxon>
        <taxon>Metazoa</taxon>
        <taxon>Spiralia</taxon>
        <taxon>Lophotrochozoa</taxon>
        <taxon>Mollusca</taxon>
        <taxon>Bivalvia</taxon>
        <taxon>Autobranchia</taxon>
        <taxon>Pteriomorphia</taxon>
        <taxon>Ostreida</taxon>
        <taxon>Ostreoidea</taxon>
        <taxon>Ostreidae</taxon>
        <taxon>Crassostrea</taxon>
    </lineage>
</organism>
<dbReference type="AlphaFoldDB" id="A0A8B8CS69"/>